<dbReference type="Gene3D" id="1.10.357.10">
    <property type="entry name" value="Tetracycline Repressor, domain 2"/>
    <property type="match status" value="1"/>
</dbReference>
<evidence type="ECO:0000256" key="5">
    <source>
        <dbReference type="SAM" id="MobiDB-lite"/>
    </source>
</evidence>
<dbReference type="EMBL" id="JAZBJP010000038">
    <property type="protein sequence ID" value="MEE4424460.1"/>
    <property type="molecule type" value="Genomic_DNA"/>
</dbReference>
<dbReference type="SUPFAM" id="SSF46689">
    <property type="entry name" value="Homeodomain-like"/>
    <property type="match status" value="1"/>
</dbReference>
<evidence type="ECO:0000256" key="3">
    <source>
        <dbReference type="ARBA" id="ARBA00023163"/>
    </source>
</evidence>
<keyword evidence="8" id="KW-1185">Reference proteome</keyword>
<dbReference type="PROSITE" id="PS01081">
    <property type="entry name" value="HTH_TETR_1"/>
    <property type="match status" value="1"/>
</dbReference>
<evidence type="ECO:0000313" key="8">
    <source>
        <dbReference type="Proteomes" id="UP001307760"/>
    </source>
</evidence>
<feature type="domain" description="HTH tetR-type" evidence="6">
    <location>
        <begin position="10"/>
        <end position="70"/>
    </location>
</feature>
<dbReference type="InterPro" id="IPR009057">
    <property type="entry name" value="Homeodomain-like_sf"/>
</dbReference>
<dbReference type="PANTHER" id="PTHR30055:SF234">
    <property type="entry name" value="HTH-TYPE TRANSCRIPTIONAL REGULATOR BETI"/>
    <property type="match status" value="1"/>
</dbReference>
<dbReference type="RefSeq" id="WP_330823778.1">
    <property type="nucleotide sequence ID" value="NZ_JAZBJP010000038.1"/>
</dbReference>
<keyword evidence="3" id="KW-0804">Transcription</keyword>
<feature type="compositionally biased region" description="Gly residues" evidence="5">
    <location>
        <begin position="168"/>
        <end position="180"/>
    </location>
</feature>
<dbReference type="PRINTS" id="PR00455">
    <property type="entry name" value="HTHTETR"/>
</dbReference>
<keyword evidence="1" id="KW-0805">Transcription regulation</keyword>
<dbReference type="InterPro" id="IPR001647">
    <property type="entry name" value="HTH_TetR"/>
</dbReference>
<sequence>MAGLRERKKEQTRQRIAAVAWRLFAERGFEAVTVNEIAEAAEVAKATLFAYFPTKESLALQGVGDDDLAGIVSRRPAGQSPLAALRAHFRALAAGPMTGFDPEVLVSRIRVIFDSPTLSAAANALLYEQRQQLAEALKAEAEAIRDEGGQRDSDRRGDSGGRRDSGGRGHSGGRGDSGGRGEMAAVLMAAQISASLVTLQEAFFRRLADGASLDDARQQLAEDVELAFSLLADGLEPHTDHSTTPHTDHSSTPHTDHSTGPSRD</sequence>
<evidence type="ECO:0000256" key="4">
    <source>
        <dbReference type="PROSITE-ProRule" id="PRU00335"/>
    </source>
</evidence>
<evidence type="ECO:0000256" key="2">
    <source>
        <dbReference type="ARBA" id="ARBA00023125"/>
    </source>
</evidence>
<evidence type="ECO:0000313" key="7">
    <source>
        <dbReference type="EMBL" id="MEE4424460.1"/>
    </source>
</evidence>
<dbReference type="Gene3D" id="1.10.10.60">
    <property type="entry name" value="Homeodomain-like"/>
    <property type="match status" value="1"/>
</dbReference>
<keyword evidence="2 4" id="KW-0238">DNA-binding</keyword>
<gene>
    <name evidence="7" type="ORF">V2J85_34840</name>
</gene>
<feature type="compositionally biased region" description="Basic and acidic residues" evidence="5">
    <location>
        <begin position="143"/>
        <end position="167"/>
    </location>
</feature>
<dbReference type="InterPro" id="IPR023772">
    <property type="entry name" value="DNA-bd_HTH_TetR-type_CS"/>
</dbReference>
<name>A0ABU7P003_9ACTN</name>
<organism evidence="7 8">
    <name type="scientific">Streptomyces bugieae</name>
    <dbReference type="NCBI Taxonomy" id="3098223"/>
    <lineage>
        <taxon>Bacteria</taxon>
        <taxon>Bacillati</taxon>
        <taxon>Actinomycetota</taxon>
        <taxon>Actinomycetes</taxon>
        <taxon>Kitasatosporales</taxon>
        <taxon>Streptomycetaceae</taxon>
        <taxon>Streptomyces</taxon>
    </lineage>
</organism>
<evidence type="ECO:0000259" key="6">
    <source>
        <dbReference type="PROSITE" id="PS50977"/>
    </source>
</evidence>
<dbReference type="PROSITE" id="PS50977">
    <property type="entry name" value="HTH_TETR_2"/>
    <property type="match status" value="1"/>
</dbReference>
<dbReference type="Pfam" id="PF00440">
    <property type="entry name" value="TetR_N"/>
    <property type="match status" value="1"/>
</dbReference>
<dbReference type="InterPro" id="IPR050109">
    <property type="entry name" value="HTH-type_TetR-like_transc_reg"/>
</dbReference>
<evidence type="ECO:0000256" key="1">
    <source>
        <dbReference type="ARBA" id="ARBA00023015"/>
    </source>
</evidence>
<feature type="region of interest" description="Disordered" evidence="5">
    <location>
        <begin position="143"/>
        <end position="180"/>
    </location>
</feature>
<reference evidence="7 8" key="1">
    <citation type="submission" date="2023-12" db="EMBL/GenBank/DDBJ databases">
        <title>30 novel species of actinomycetes from the DSMZ collection.</title>
        <authorList>
            <person name="Nouioui I."/>
        </authorList>
    </citation>
    <scope>NUCLEOTIDE SEQUENCE [LARGE SCALE GENOMIC DNA]</scope>
    <source>
        <strain evidence="7 8">DSM 41528</strain>
    </source>
</reference>
<feature type="DNA-binding region" description="H-T-H motif" evidence="4">
    <location>
        <begin position="33"/>
        <end position="52"/>
    </location>
</feature>
<protein>
    <submittedName>
        <fullName evidence="7">TetR family transcriptional regulator</fullName>
    </submittedName>
</protein>
<accession>A0ABU7P003</accession>
<comment type="caution">
    <text evidence="7">The sequence shown here is derived from an EMBL/GenBank/DDBJ whole genome shotgun (WGS) entry which is preliminary data.</text>
</comment>
<proteinExistence type="predicted"/>
<dbReference type="PANTHER" id="PTHR30055">
    <property type="entry name" value="HTH-TYPE TRANSCRIPTIONAL REGULATOR RUTR"/>
    <property type="match status" value="1"/>
</dbReference>
<feature type="region of interest" description="Disordered" evidence="5">
    <location>
        <begin position="235"/>
        <end position="264"/>
    </location>
</feature>
<dbReference type="Proteomes" id="UP001307760">
    <property type="component" value="Unassembled WGS sequence"/>
</dbReference>